<dbReference type="PROSITE" id="PS50297">
    <property type="entry name" value="ANK_REP_REGION"/>
    <property type="match status" value="7"/>
</dbReference>
<dbReference type="PROSITE" id="PS50088">
    <property type="entry name" value="ANK_REPEAT"/>
    <property type="match status" value="7"/>
</dbReference>
<organism evidence="3 4">
    <name type="scientific">Clavelina lepadiformis</name>
    <name type="common">Light-bulb sea squirt</name>
    <name type="synonym">Ascidia lepadiformis</name>
    <dbReference type="NCBI Taxonomy" id="159417"/>
    <lineage>
        <taxon>Eukaryota</taxon>
        <taxon>Metazoa</taxon>
        <taxon>Chordata</taxon>
        <taxon>Tunicata</taxon>
        <taxon>Ascidiacea</taxon>
        <taxon>Aplousobranchia</taxon>
        <taxon>Clavelinidae</taxon>
        <taxon>Clavelina</taxon>
    </lineage>
</organism>
<proteinExistence type="predicted"/>
<evidence type="ECO:0000259" key="2">
    <source>
        <dbReference type="PROSITE" id="PS51205"/>
    </source>
</evidence>
<dbReference type="Gene3D" id="1.25.40.20">
    <property type="entry name" value="Ankyrin repeat-containing domain"/>
    <property type="match status" value="3"/>
</dbReference>
<dbReference type="InterPro" id="IPR003123">
    <property type="entry name" value="VPS9"/>
</dbReference>
<feature type="repeat" description="ANK" evidence="1">
    <location>
        <begin position="567"/>
        <end position="599"/>
    </location>
</feature>
<dbReference type="SUPFAM" id="SSF109993">
    <property type="entry name" value="VPS9 domain"/>
    <property type="match status" value="1"/>
</dbReference>
<dbReference type="Gene3D" id="1.20.1050.80">
    <property type="entry name" value="VPS9 domain"/>
    <property type="match status" value="1"/>
</dbReference>
<dbReference type="PROSITE" id="PS51205">
    <property type="entry name" value="VPS9"/>
    <property type="match status" value="1"/>
</dbReference>
<feature type="domain" description="VPS9" evidence="2">
    <location>
        <begin position="286"/>
        <end position="453"/>
    </location>
</feature>
<keyword evidence="1" id="KW-0040">ANK repeat</keyword>
<protein>
    <recommendedName>
        <fullName evidence="2">VPS9 domain-containing protein</fullName>
    </recommendedName>
</protein>
<feature type="repeat" description="ANK" evidence="1">
    <location>
        <begin position="903"/>
        <end position="935"/>
    </location>
</feature>
<dbReference type="Pfam" id="PF12796">
    <property type="entry name" value="Ank_2"/>
    <property type="match status" value="2"/>
</dbReference>
<evidence type="ECO:0000313" key="3">
    <source>
        <dbReference type="EMBL" id="CAK8682357.1"/>
    </source>
</evidence>
<dbReference type="Pfam" id="PF00023">
    <property type="entry name" value="Ank"/>
    <property type="match status" value="2"/>
</dbReference>
<dbReference type="Proteomes" id="UP001642483">
    <property type="component" value="Unassembled WGS sequence"/>
</dbReference>
<accession>A0ABP0FRW2</accession>
<name>A0ABP0FRW2_CLALP</name>
<dbReference type="PANTHER" id="PTHR24170:SF2">
    <property type="entry name" value="ANKYRIN REPEAT DOMAIN-CONTAINING PROTEIN 27"/>
    <property type="match status" value="1"/>
</dbReference>
<dbReference type="InterPro" id="IPR002110">
    <property type="entry name" value="Ankyrin_rpt"/>
</dbReference>
<dbReference type="SUPFAM" id="SSF48403">
    <property type="entry name" value="Ankyrin repeat"/>
    <property type="match status" value="2"/>
</dbReference>
<dbReference type="InterPro" id="IPR036770">
    <property type="entry name" value="Ankyrin_rpt-contain_sf"/>
</dbReference>
<sequence length="1197" mass="133716">MEAYDEDLTENGWYKTLTTLHEDLYTRATDERWMICIPRSGSWKSFVEDGDLFSLKSFESHVMKQMVVYSNNKNNLAENKFITYNGKEVIIQGSKILCGNGFSNNFNKPSYDKRMEKLALNLETCHSAKILFEETFFNENDESFIVLCISQPLEPHLVLHMTGEGKVGEASPSKREVYGQYLWQHANNKTRLRQSINEKISQFVAIQRDIDTFDEERKSIDKKVEQLAADVLHLLSMCLQIILRDHKLKKLSEQNSQKEAIKSSIEAYVLDGVHKSLIHSLNNIMAFQDASMNRITRNLSSITLAELSIKEQFWPQIPRARRELSLINRHHIPSEKLSCLQNALNFASSKRRQTMEFTDLTPTTPVYDKTIGEDSMALQSCTKTSDDAMSCDDLLPIIIYLIIKCDVPNWFSNLAYLKYFHHAKSLKDQAGFYLATMEAALQHIFDGRVSSCEVASFKRQTSREDVEKLFTLIRDGGVGEVERVLRRADDLRSLEEHDKCHPLCECSKCIALSTRKSRGTVQGRDITIGSRDDKGRTSLHIAAMTGNHEMVDMLVSLGAELNSSDYHGATPLHLAAQAGRQSAIFLLLHAGSNPVAEDNNHNTPLHLACLGGHEGCVKALLYYDPAATVVKVNSANEMGDTPLHIASKWGYVNIAQCLVEYGADAHRTNKRKVTPLNICHNLLMSRVLRLTPTDFSQIVTHVSTRPQPRKQLGNPLMHIKSKKSISSHLSKPSVADQEEENSRQVEKLLRMVADDDVNMVAFICGWNKAVEASKEKCHPLCQCFKCQPNSIEACLHANCSDESGRTPLIITSKMGFYDMTQLLLHHGAKVNVATKQQGHSPLHLASQYGHEKIVETLLAHNATCDVRDFDGNTAIFMASMNGHRRCVEILIEAGASVNIRNHRGDSPLHESVRWNHSATACLLLERGALPYYKNKRGQTAMDWAKNDHELFEMMMETLQRNLVSADGNPDAEERSPARPTSLNLADADELIAEGLYKQFQNTPSTPPLINSEPSLPHQFNLSPADDVTFDIISSDQINSETAAGCDVAHSHVTQQLEGGCDVKEKLNEAEPTIDDIVSSPTSYGGVVTSSLHHSDSDVSTTVNAGKHSNIKAAGSNQCETCETTSDEIYFEIATKLTSNLLDSIQSVSTLSAAEQCDITEPVLVEDGHNEAVVSTRKENLLKHESSDYFSLDPNKKK</sequence>
<feature type="repeat" description="ANK" evidence="1">
    <location>
        <begin position="534"/>
        <end position="566"/>
    </location>
</feature>
<dbReference type="Pfam" id="PF13637">
    <property type="entry name" value="Ank_4"/>
    <property type="match status" value="1"/>
</dbReference>
<dbReference type="InterPro" id="IPR037191">
    <property type="entry name" value="VPS9_dom_sf"/>
</dbReference>
<reference evidence="3 4" key="1">
    <citation type="submission" date="2024-02" db="EMBL/GenBank/DDBJ databases">
        <authorList>
            <person name="Daric V."/>
            <person name="Darras S."/>
        </authorList>
    </citation>
    <scope>NUCLEOTIDE SEQUENCE [LARGE SCALE GENOMIC DNA]</scope>
</reference>
<dbReference type="PRINTS" id="PR01415">
    <property type="entry name" value="ANKYRIN"/>
</dbReference>
<comment type="caution">
    <text evidence="3">The sequence shown here is derived from an EMBL/GenBank/DDBJ whole genome shotgun (WGS) entry which is preliminary data.</text>
</comment>
<feature type="repeat" description="ANK" evidence="1">
    <location>
        <begin position="638"/>
        <end position="670"/>
    </location>
</feature>
<feature type="repeat" description="ANK" evidence="1">
    <location>
        <begin position="870"/>
        <end position="902"/>
    </location>
</feature>
<dbReference type="Pfam" id="PF02204">
    <property type="entry name" value="VPS9"/>
    <property type="match status" value="1"/>
</dbReference>
<feature type="repeat" description="ANK" evidence="1">
    <location>
        <begin position="803"/>
        <end position="835"/>
    </location>
</feature>
<evidence type="ECO:0000256" key="1">
    <source>
        <dbReference type="PROSITE-ProRule" id="PRU00023"/>
    </source>
</evidence>
<dbReference type="SMART" id="SM00248">
    <property type="entry name" value="ANK"/>
    <property type="match status" value="8"/>
</dbReference>
<dbReference type="PANTHER" id="PTHR24170">
    <property type="entry name" value="ANKYRIN REPEAT DOMAIN-CONTAINING PROTEIN 27"/>
    <property type="match status" value="1"/>
</dbReference>
<gene>
    <name evidence="3" type="ORF">CVLEPA_LOCUS13029</name>
</gene>
<dbReference type="EMBL" id="CAWYQH010000090">
    <property type="protein sequence ID" value="CAK8682357.1"/>
    <property type="molecule type" value="Genomic_DNA"/>
</dbReference>
<dbReference type="SMART" id="SM00167">
    <property type="entry name" value="VPS9"/>
    <property type="match status" value="1"/>
</dbReference>
<dbReference type="InterPro" id="IPR051248">
    <property type="entry name" value="UPF0507/Ank_repeat_27"/>
</dbReference>
<keyword evidence="4" id="KW-1185">Reference proteome</keyword>
<evidence type="ECO:0000313" key="4">
    <source>
        <dbReference type="Proteomes" id="UP001642483"/>
    </source>
</evidence>
<feature type="repeat" description="ANK" evidence="1">
    <location>
        <begin position="837"/>
        <end position="869"/>
    </location>
</feature>